<feature type="transmembrane region" description="Helical" evidence="3">
    <location>
        <begin position="234"/>
        <end position="255"/>
    </location>
</feature>
<accession>A0A1H5QYJ2</accession>
<keyword evidence="3" id="KW-0472">Membrane</keyword>
<dbReference type="PANTHER" id="PTHR32309">
    <property type="entry name" value="TYROSINE-PROTEIN KINASE"/>
    <property type="match status" value="1"/>
</dbReference>
<dbReference type="STRING" id="218821.SAMN05421837_105609"/>
<dbReference type="PANTHER" id="PTHR32309:SF31">
    <property type="entry name" value="CAPSULAR EXOPOLYSACCHARIDE FAMILY"/>
    <property type="match status" value="1"/>
</dbReference>
<feature type="coiled-coil region" evidence="1">
    <location>
        <begin position="141"/>
        <end position="211"/>
    </location>
</feature>
<evidence type="ECO:0000313" key="4">
    <source>
        <dbReference type="EMBL" id="SEF31155.1"/>
    </source>
</evidence>
<feature type="compositionally biased region" description="Low complexity" evidence="2">
    <location>
        <begin position="432"/>
        <end position="452"/>
    </location>
</feature>
<reference evidence="5" key="1">
    <citation type="submission" date="2016-10" db="EMBL/GenBank/DDBJ databases">
        <authorList>
            <person name="Varghese N."/>
            <person name="Submissions S."/>
        </authorList>
    </citation>
    <scope>NUCLEOTIDE SEQUENCE [LARGE SCALE GENOMIC DNA]</scope>
    <source>
        <strain evidence="5">DSM 44654</strain>
    </source>
</reference>
<dbReference type="AlphaFoldDB" id="A0A1H5QYJ2"/>
<organism evidence="4 5">
    <name type="scientific">Amycolatopsis pretoriensis</name>
    <dbReference type="NCBI Taxonomy" id="218821"/>
    <lineage>
        <taxon>Bacteria</taxon>
        <taxon>Bacillati</taxon>
        <taxon>Actinomycetota</taxon>
        <taxon>Actinomycetes</taxon>
        <taxon>Pseudonocardiales</taxon>
        <taxon>Pseudonocardiaceae</taxon>
        <taxon>Amycolatopsis</taxon>
    </lineage>
</organism>
<evidence type="ECO:0000256" key="2">
    <source>
        <dbReference type="SAM" id="MobiDB-lite"/>
    </source>
</evidence>
<evidence type="ECO:0000256" key="1">
    <source>
        <dbReference type="SAM" id="Coils"/>
    </source>
</evidence>
<proteinExistence type="predicted"/>
<dbReference type="RefSeq" id="WP_167379719.1">
    <property type="nucleotide sequence ID" value="NZ_FNUJ01000005.1"/>
</dbReference>
<keyword evidence="1" id="KW-0175">Coiled coil</keyword>
<dbReference type="EMBL" id="FNUJ01000005">
    <property type="protein sequence ID" value="SEF31155.1"/>
    <property type="molecule type" value="Genomic_DNA"/>
</dbReference>
<name>A0A1H5QYJ2_9PSEU</name>
<protein>
    <submittedName>
        <fullName evidence="4">Chain length determinant protein</fullName>
    </submittedName>
</protein>
<gene>
    <name evidence="4" type="ORF">SAMN05421837_105609</name>
</gene>
<dbReference type="Proteomes" id="UP000198878">
    <property type="component" value="Unassembled WGS sequence"/>
</dbReference>
<dbReference type="InterPro" id="IPR050445">
    <property type="entry name" value="Bact_polysacc_biosynth/exp"/>
</dbReference>
<keyword evidence="3" id="KW-1133">Transmembrane helix</keyword>
<keyword evidence="5" id="KW-1185">Reference proteome</keyword>
<feature type="transmembrane region" description="Helical" evidence="3">
    <location>
        <begin position="26"/>
        <end position="45"/>
    </location>
</feature>
<sequence>MEIPPLTDDTVRLALVGQVLKRRWRLLAALAVLGAAVGAGASVLLSPGYQTSSSVLLQGPRQADELLTQAEVATSSVVLDRAAAQLAWHPSGADLKKQVTTSVANGNVVAITVSADTAEHAQQLADQVAQQFVKYSTQLASNSADASVQLAQEQRESLRNQVKLTTEKISDIAKSVGGDLTVESVQVRTQLEGLRTSLEQAINDLNQADLATGIGNTVVLGPSERPTGPAAPTLVQLVAGGAILFFLAGVISHLFTARADRRLRGEPEIASALGSPILAGVDVTTPQGDRLPASGLLGTLRRLLGSDRPWVLPPVATSADEVNRDIRYRRVLARLATGPADVLLVVADDDETGKLAAGQLAELADRLSVPLRIFEFTAGRPTVPDAARDSGVLVVLSAGSRTAWELVRLAEACADAGQEVVGAVLTHPVRPAAPADPEPAAEAPEKALAGSA</sequence>
<feature type="region of interest" description="Disordered" evidence="2">
    <location>
        <begin position="430"/>
        <end position="452"/>
    </location>
</feature>
<keyword evidence="3" id="KW-0812">Transmembrane</keyword>
<evidence type="ECO:0000256" key="3">
    <source>
        <dbReference type="SAM" id="Phobius"/>
    </source>
</evidence>
<evidence type="ECO:0000313" key="5">
    <source>
        <dbReference type="Proteomes" id="UP000198878"/>
    </source>
</evidence>